<accession>A0AC61NIN5</accession>
<keyword evidence="1" id="KW-0675">Receptor</keyword>
<dbReference type="EMBL" id="CP081303">
    <property type="protein sequence ID" value="QZE15583.1"/>
    <property type="molecule type" value="Genomic_DNA"/>
</dbReference>
<name>A0AC61NIN5_9BACT</name>
<sequence>MSTIPIRLTLLSVLLCFTSLMGYAQHPSKKLKGIVHDLQGKPMGGVQVIYLYKQKAVVTQDNGSFEMTLPVDTCTIEFRYFSFKKRRYLIDMQKMAYLKGVLEPLEILEVHVTGDRNASSMQRIELSSVKMMDHGPSGGVESLLKTQPGVNSRNELSNQYTVRGGNYDENLLYINGIQIYKSLLFRSGKQEGLSSINPLMVDRVQFSTGGFSAKYGDKLSSALNVSYRLNDTLKTTLKASMLGMSAHTQGTLNKFSYNIGARYKTTTYLLSDMDEKGNYEPLFYDFQGVFRYSLGEKFSLEYLFFLSRSDYSFKPESRDTRFGTLQNPLHFKIYYDGQEKDQFLNYTNALKLIWTPTSNSEVVFAGSQWIDKERIRYDIMGQYYLQKAGEQISQNISDNNNHAGVGSDFKHSNEKVDVRIDALQLDFKVFNDYHRFQAGVKFEKEYIYEDSRRWAVYDSSGYFLPDNNDVISVESTYTMKNDIDSKRYQGYITESLFFPIGGMDLAMNVGLRYQYCDYLNEGTWSPRASLNIALNDNKNLRLAWGIYQQMPFYQEFKSMNGTFVEHLSAQKSTHYIVGYSQPLGEGRRKMILSIEAYYKKLQNMIPYLLDNVYIQYLPEYVSNGYTKGIDMKLVGEFVPGVDSWISMSYLKSEEDIEGDLYGYIPRPSDERLNLNLFYQDYLPGNRLFKMRMLFYYSTGVPFYAPQAIKTDNYFRMPSYKRIDIGFSRSLTSRRMKQKGADLWVGFDIFNLFDMSNTISYYWIKDIHANQYAVPNYMTGRRFNVSMTLSF</sequence>
<evidence type="ECO:0000313" key="2">
    <source>
        <dbReference type="Proteomes" id="UP000826212"/>
    </source>
</evidence>
<keyword evidence="2" id="KW-1185">Reference proteome</keyword>
<proteinExistence type="predicted"/>
<organism evidence="1 2">
    <name type="scientific">Halosquirtibacter laminarini</name>
    <dbReference type="NCBI Taxonomy" id="3374600"/>
    <lineage>
        <taxon>Bacteria</taxon>
        <taxon>Pseudomonadati</taxon>
        <taxon>Bacteroidota</taxon>
        <taxon>Bacteroidia</taxon>
        <taxon>Marinilabiliales</taxon>
        <taxon>Prolixibacteraceae</taxon>
        <taxon>Halosquirtibacter</taxon>
    </lineage>
</organism>
<protein>
    <submittedName>
        <fullName evidence="1">TonB-dependent receptor</fullName>
    </submittedName>
</protein>
<reference evidence="1" key="1">
    <citation type="submission" date="2021-08" db="EMBL/GenBank/DDBJ databases">
        <title>Novel anaerobic bacterium isolated from sea squirt in East Sea, Republic of Korea.</title>
        <authorList>
            <person name="Nguyen T.H."/>
            <person name="Li Z."/>
            <person name="Lee Y.-J."/>
            <person name="Ko J."/>
            <person name="Kim S.-G."/>
        </authorList>
    </citation>
    <scope>NUCLEOTIDE SEQUENCE</scope>
    <source>
        <strain evidence="1">KCTC 25031</strain>
    </source>
</reference>
<dbReference type="Proteomes" id="UP000826212">
    <property type="component" value="Chromosome"/>
</dbReference>
<gene>
    <name evidence="1" type="ORF">K4L44_07045</name>
</gene>
<evidence type="ECO:0000313" key="1">
    <source>
        <dbReference type="EMBL" id="QZE15583.1"/>
    </source>
</evidence>